<dbReference type="AlphaFoldDB" id="H2Y189"/>
<evidence type="ECO:0000313" key="2">
    <source>
        <dbReference type="Ensembl" id="ENSCINP00000035673.1"/>
    </source>
</evidence>
<accession>H2Y189</accession>
<keyword evidence="1" id="KW-0812">Transmembrane</keyword>
<name>H2Y189_CIOIN</name>
<reference evidence="3" key="1">
    <citation type="journal article" date="2002" name="Science">
        <title>The draft genome of Ciona intestinalis: insights into chordate and vertebrate origins.</title>
        <authorList>
            <person name="Dehal P."/>
            <person name="Satou Y."/>
            <person name="Campbell R.K."/>
            <person name="Chapman J."/>
            <person name="Degnan B."/>
            <person name="De Tomaso A."/>
            <person name="Davidson B."/>
            <person name="Di Gregorio A."/>
            <person name="Gelpke M."/>
            <person name="Goodstein D.M."/>
            <person name="Harafuji N."/>
            <person name="Hastings K.E."/>
            <person name="Ho I."/>
            <person name="Hotta K."/>
            <person name="Huang W."/>
            <person name="Kawashima T."/>
            <person name="Lemaire P."/>
            <person name="Martinez D."/>
            <person name="Meinertzhagen I.A."/>
            <person name="Necula S."/>
            <person name="Nonaka M."/>
            <person name="Putnam N."/>
            <person name="Rash S."/>
            <person name="Saiga H."/>
            <person name="Satake M."/>
            <person name="Terry A."/>
            <person name="Yamada L."/>
            <person name="Wang H.G."/>
            <person name="Awazu S."/>
            <person name="Azumi K."/>
            <person name="Boore J."/>
            <person name="Branno M."/>
            <person name="Chin-Bow S."/>
            <person name="DeSantis R."/>
            <person name="Doyle S."/>
            <person name="Francino P."/>
            <person name="Keys D.N."/>
            <person name="Haga S."/>
            <person name="Hayashi H."/>
            <person name="Hino K."/>
            <person name="Imai K.S."/>
            <person name="Inaba K."/>
            <person name="Kano S."/>
            <person name="Kobayashi K."/>
            <person name="Kobayashi M."/>
            <person name="Lee B.I."/>
            <person name="Makabe K.W."/>
            <person name="Manohar C."/>
            <person name="Matassi G."/>
            <person name="Medina M."/>
            <person name="Mochizuki Y."/>
            <person name="Mount S."/>
            <person name="Morishita T."/>
            <person name="Miura S."/>
            <person name="Nakayama A."/>
            <person name="Nishizaka S."/>
            <person name="Nomoto H."/>
            <person name="Ohta F."/>
            <person name="Oishi K."/>
            <person name="Rigoutsos I."/>
            <person name="Sano M."/>
            <person name="Sasaki A."/>
            <person name="Sasakura Y."/>
            <person name="Shoguchi E."/>
            <person name="Shin-i T."/>
            <person name="Spagnuolo A."/>
            <person name="Stainier D."/>
            <person name="Suzuki M.M."/>
            <person name="Tassy O."/>
            <person name="Takatori N."/>
            <person name="Tokuoka M."/>
            <person name="Yagi K."/>
            <person name="Yoshizaki F."/>
            <person name="Wada S."/>
            <person name="Zhang C."/>
            <person name="Hyatt P.D."/>
            <person name="Larimer F."/>
            <person name="Detter C."/>
            <person name="Doggett N."/>
            <person name="Glavina T."/>
            <person name="Hawkins T."/>
            <person name="Richardson P."/>
            <person name="Lucas S."/>
            <person name="Kohara Y."/>
            <person name="Levine M."/>
            <person name="Satoh N."/>
            <person name="Rokhsar D.S."/>
        </authorList>
    </citation>
    <scope>NUCLEOTIDE SEQUENCE [LARGE SCALE GENOMIC DNA]</scope>
</reference>
<protein>
    <submittedName>
        <fullName evidence="2">Uncharacterized protein</fullName>
    </submittedName>
</protein>
<keyword evidence="1" id="KW-1133">Transmembrane helix</keyword>
<dbReference type="Proteomes" id="UP000008144">
    <property type="component" value="Unassembled WGS sequence"/>
</dbReference>
<organism evidence="2 3">
    <name type="scientific">Ciona intestinalis</name>
    <name type="common">Transparent sea squirt</name>
    <name type="synonym">Ascidia intestinalis</name>
    <dbReference type="NCBI Taxonomy" id="7719"/>
    <lineage>
        <taxon>Eukaryota</taxon>
        <taxon>Metazoa</taxon>
        <taxon>Chordata</taxon>
        <taxon>Tunicata</taxon>
        <taxon>Ascidiacea</taxon>
        <taxon>Phlebobranchia</taxon>
        <taxon>Cionidae</taxon>
        <taxon>Ciona</taxon>
    </lineage>
</organism>
<dbReference type="HOGENOM" id="CLU_2885076_0_0_1"/>
<feature type="transmembrane region" description="Helical" evidence="1">
    <location>
        <begin position="6"/>
        <end position="24"/>
    </location>
</feature>
<dbReference type="InParanoid" id="H2Y189"/>
<dbReference type="Ensembl" id="ENSCINT00000035715.1">
    <property type="protein sequence ID" value="ENSCINP00000035673.1"/>
    <property type="gene ID" value="ENSCING00000018528.1"/>
</dbReference>
<evidence type="ECO:0000256" key="1">
    <source>
        <dbReference type="SAM" id="Phobius"/>
    </source>
</evidence>
<evidence type="ECO:0000313" key="3">
    <source>
        <dbReference type="Proteomes" id="UP000008144"/>
    </source>
</evidence>
<reference evidence="2" key="3">
    <citation type="submission" date="2025-09" db="UniProtKB">
        <authorList>
            <consortium name="Ensembl"/>
        </authorList>
    </citation>
    <scope>IDENTIFICATION</scope>
</reference>
<reference evidence="2" key="2">
    <citation type="submission" date="2025-08" db="UniProtKB">
        <authorList>
            <consortium name="Ensembl"/>
        </authorList>
    </citation>
    <scope>IDENTIFICATION</scope>
</reference>
<sequence>MNNSSIYTTTPGLLILSFIVKLLFQPFKTNQCYKFTPTWQGVLFDIICLLIITKYATYHCLYQ</sequence>
<keyword evidence="3" id="KW-1185">Reference proteome</keyword>
<proteinExistence type="predicted"/>
<keyword evidence="1" id="KW-0472">Membrane</keyword>